<sequence>MSFTVYGKPVGKQRPKFARKYGSVMTYTPKETVNYENLVKISYPGGVKLEGAIAANIRGYFAIPKSVSKKQRERMLAGEVKYTKKIDSDNLAKSILDALNHLAYDDDSQVCCLTVSKQYAEIERVEVKLREI</sequence>
<proteinExistence type="predicted"/>
<dbReference type="GO" id="GO:0006281">
    <property type="term" value="P:DNA repair"/>
    <property type="evidence" value="ECO:0007669"/>
    <property type="project" value="InterPro"/>
</dbReference>
<protein>
    <submittedName>
        <fullName evidence="1">RusA family crossover junction endodeoxyribonuclease</fullName>
    </submittedName>
</protein>
<dbReference type="AlphaFoldDB" id="A0A385Q3A5"/>
<organism evidence="1 2">
    <name type="scientific">Lachnoanaerobaculum umeaense</name>
    <dbReference type="NCBI Taxonomy" id="617123"/>
    <lineage>
        <taxon>Bacteria</taxon>
        <taxon>Bacillati</taxon>
        <taxon>Bacillota</taxon>
        <taxon>Clostridia</taxon>
        <taxon>Lachnospirales</taxon>
        <taxon>Lachnospiraceae</taxon>
        <taxon>Lachnoanaerobaculum</taxon>
    </lineage>
</organism>
<dbReference type="InterPro" id="IPR008822">
    <property type="entry name" value="Endonuclease_RusA-like"/>
</dbReference>
<dbReference type="OrthoDB" id="5114842at2"/>
<gene>
    <name evidence="1" type="ORF">D4A81_09975</name>
</gene>
<dbReference type="Pfam" id="PF05866">
    <property type="entry name" value="RusA"/>
    <property type="match status" value="1"/>
</dbReference>
<keyword evidence="2" id="KW-1185">Reference proteome</keyword>
<dbReference type="KEGG" id="lua:D4A81_09975"/>
<dbReference type="Gene3D" id="3.30.1330.70">
    <property type="entry name" value="Holliday junction resolvase RusA"/>
    <property type="match status" value="1"/>
</dbReference>
<evidence type="ECO:0000313" key="1">
    <source>
        <dbReference type="EMBL" id="AYB00843.1"/>
    </source>
</evidence>
<dbReference type="SUPFAM" id="SSF103084">
    <property type="entry name" value="Holliday junction resolvase RusA"/>
    <property type="match status" value="1"/>
</dbReference>
<dbReference type="Proteomes" id="UP000265562">
    <property type="component" value="Chromosome"/>
</dbReference>
<dbReference type="GO" id="GO:0000287">
    <property type="term" value="F:magnesium ion binding"/>
    <property type="evidence" value="ECO:0007669"/>
    <property type="project" value="InterPro"/>
</dbReference>
<name>A0A385Q3A5_9FIRM</name>
<accession>A0A385Q3A5</accession>
<dbReference type="InterPro" id="IPR036614">
    <property type="entry name" value="RusA-like_sf"/>
</dbReference>
<reference evidence="1 2" key="1">
    <citation type="submission" date="2018-09" db="EMBL/GenBank/DDBJ databases">
        <title>Genome sequencing of Lachnoanaerobaculum umeaense DSM 23576.</title>
        <authorList>
            <person name="Kook J.-K."/>
            <person name="Park S.-N."/>
            <person name="Lim Y.K."/>
        </authorList>
    </citation>
    <scope>NUCLEOTIDE SEQUENCE [LARGE SCALE GENOMIC DNA]</scope>
    <source>
        <strain evidence="2">DSM 23576 \ CCUG 58757</strain>
    </source>
</reference>
<evidence type="ECO:0000313" key="2">
    <source>
        <dbReference type="Proteomes" id="UP000265562"/>
    </source>
</evidence>
<dbReference type="EMBL" id="CP032364">
    <property type="protein sequence ID" value="AYB00843.1"/>
    <property type="molecule type" value="Genomic_DNA"/>
</dbReference>
<dbReference type="GO" id="GO:0006310">
    <property type="term" value="P:DNA recombination"/>
    <property type="evidence" value="ECO:0007669"/>
    <property type="project" value="InterPro"/>
</dbReference>